<dbReference type="InterPro" id="IPR012657">
    <property type="entry name" value="23S_rRNA-intervening_sequence"/>
</dbReference>
<dbReference type="EMBL" id="CP094534">
    <property type="protein sequence ID" value="UOE35178.1"/>
    <property type="molecule type" value="Genomic_DNA"/>
</dbReference>
<gene>
    <name evidence="1" type="ORF">MTP16_05880</name>
</gene>
<name>A0ABY4B7Q7_9BACT</name>
<protein>
    <submittedName>
        <fullName evidence="1">Four helix bundle protein</fullName>
    </submittedName>
</protein>
<dbReference type="Gene3D" id="1.20.1440.60">
    <property type="entry name" value="23S rRNA-intervening sequence"/>
    <property type="match status" value="1"/>
</dbReference>
<dbReference type="Proteomes" id="UP000831390">
    <property type="component" value="Chromosome"/>
</dbReference>
<reference evidence="1 2" key="1">
    <citation type="submission" date="2022-03" db="EMBL/GenBank/DDBJ databases">
        <title>Hymenobactersp. isolated from the air.</title>
        <authorList>
            <person name="Won M."/>
            <person name="Kwon S.-W."/>
        </authorList>
    </citation>
    <scope>NUCLEOTIDE SEQUENCE [LARGE SCALE GENOMIC DNA]</scope>
    <source>
        <strain evidence="1 2">KACC 22596</strain>
    </source>
</reference>
<dbReference type="RefSeq" id="WP_243516729.1">
    <property type="nucleotide sequence ID" value="NZ_CP094534.1"/>
</dbReference>
<dbReference type="NCBIfam" id="TIGR02436">
    <property type="entry name" value="four helix bundle protein"/>
    <property type="match status" value="1"/>
</dbReference>
<dbReference type="PIRSF" id="PIRSF035652">
    <property type="entry name" value="CHP02436"/>
    <property type="match status" value="1"/>
</dbReference>
<dbReference type="SUPFAM" id="SSF158446">
    <property type="entry name" value="IVS-encoded protein-like"/>
    <property type="match status" value="1"/>
</dbReference>
<organism evidence="1 2">
    <name type="scientific">Hymenobacter monticola</name>
    <dbReference type="NCBI Taxonomy" id="1705399"/>
    <lineage>
        <taxon>Bacteria</taxon>
        <taxon>Pseudomonadati</taxon>
        <taxon>Bacteroidota</taxon>
        <taxon>Cytophagia</taxon>
        <taxon>Cytophagales</taxon>
        <taxon>Hymenobacteraceae</taxon>
        <taxon>Hymenobacter</taxon>
    </lineage>
</organism>
<dbReference type="PANTHER" id="PTHR38471">
    <property type="entry name" value="FOUR HELIX BUNDLE PROTEIN"/>
    <property type="match status" value="1"/>
</dbReference>
<keyword evidence="2" id="KW-1185">Reference proteome</keyword>
<dbReference type="Pfam" id="PF05635">
    <property type="entry name" value="23S_rRNA_IVP"/>
    <property type="match status" value="1"/>
</dbReference>
<accession>A0ABY4B7Q7</accession>
<dbReference type="PANTHER" id="PTHR38471:SF2">
    <property type="entry name" value="FOUR HELIX BUNDLE PROTEIN"/>
    <property type="match status" value="1"/>
</dbReference>
<dbReference type="InterPro" id="IPR036583">
    <property type="entry name" value="23S_rRNA_IVS_sf"/>
</dbReference>
<proteinExistence type="predicted"/>
<sequence length="135" mass="14948">MSNSLSNFDFAEEFRQRTKAFALRIMKLVDRLPTAPSCRTAGMQLVHSGSSVAANYRAACRARSEREFLAKLHIALEEADESVLWLELLSEAGHLPEGRLDELLTEAKSIMSILGKAEKTARDKQKKAGGQNGKE</sequence>
<evidence type="ECO:0000313" key="1">
    <source>
        <dbReference type="EMBL" id="UOE35178.1"/>
    </source>
</evidence>
<evidence type="ECO:0000313" key="2">
    <source>
        <dbReference type="Proteomes" id="UP000831390"/>
    </source>
</evidence>